<dbReference type="Gene3D" id="3.90.1150.10">
    <property type="entry name" value="Aspartate Aminotransferase, domain 1"/>
    <property type="match status" value="1"/>
</dbReference>
<dbReference type="Gene3D" id="3.40.640.10">
    <property type="entry name" value="Type I PLP-dependent aspartate aminotransferase-like (Major domain)"/>
    <property type="match status" value="1"/>
</dbReference>
<evidence type="ECO:0000256" key="2">
    <source>
        <dbReference type="ARBA" id="ARBA00007441"/>
    </source>
</evidence>
<dbReference type="GO" id="GO:0030170">
    <property type="term" value="F:pyridoxal phosphate binding"/>
    <property type="evidence" value="ECO:0007669"/>
    <property type="project" value="InterPro"/>
</dbReference>
<comment type="cofactor">
    <cofactor evidence="1">
        <name>pyridoxal 5'-phosphate</name>
        <dbReference type="ChEBI" id="CHEBI:597326"/>
    </cofactor>
</comment>
<dbReference type="OMA" id="LGWSVWP"/>
<dbReference type="FunFam" id="3.40.640.10:FF:000086">
    <property type="entry name" value="Kynurenine--oxoglutarate transaminase 1"/>
    <property type="match status" value="1"/>
</dbReference>
<dbReference type="InterPro" id="IPR015422">
    <property type="entry name" value="PyrdxlP-dep_Trfase_small"/>
</dbReference>
<dbReference type="PROSITE" id="PS00105">
    <property type="entry name" value="AA_TRANSFER_CLASS_1"/>
    <property type="match status" value="1"/>
</dbReference>
<comment type="caution">
    <text evidence="7">The sequence shown here is derived from an EMBL/GenBank/DDBJ whole genome shotgun (WGS) entry which is preliminary data.</text>
</comment>
<dbReference type="AlphaFoldDB" id="A0A8T2T5X2"/>
<gene>
    <name evidence="7" type="ORF">KP509_15G057000</name>
</gene>
<keyword evidence="8" id="KW-1185">Reference proteome</keyword>
<keyword evidence="3" id="KW-0032">Aminotransferase</keyword>
<name>A0A8T2T5X2_CERRI</name>
<evidence type="ECO:0000259" key="6">
    <source>
        <dbReference type="Pfam" id="PF00155"/>
    </source>
</evidence>
<evidence type="ECO:0000256" key="4">
    <source>
        <dbReference type="ARBA" id="ARBA00022679"/>
    </source>
</evidence>
<evidence type="ECO:0000256" key="1">
    <source>
        <dbReference type="ARBA" id="ARBA00001933"/>
    </source>
</evidence>
<dbReference type="Pfam" id="PF00155">
    <property type="entry name" value="Aminotran_1_2"/>
    <property type="match status" value="1"/>
</dbReference>
<dbReference type="SUPFAM" id="SSF53383">
    <property type="entry name" value="PLP-dependent transferases"/>
    <property type="match status" value="1"/>
</dbReference>
<evidence type="ECO:0000256" key="5">
    <source>
        <dbReference type="ARBA" id="ARBA00022898"/>
    </source>
</evidence>
<dbReference type="GO" id="GO:0005737">
    <property type="term" value="C:cytoplasm"/>
    <property type="evidence" value="ECO:0007669"/>
    <property type="project" value="TreeGrafter"/>
</dbReference>
<dbReference type="OrthoDB" id="2414662at2759"/>
<comment type="similarity">
    <text evidence="2">Belongs to the class-I pyridoxal-phosphate-dependent aminotransferase family.</text>
</comment>
<reference evidence="7" key="1">
    <citation type="submission" date="2021-08" db="EMBL/GenBank/DDBJ databases">
        <title>WGS assembly of Ceratopteris richardii.</title>
        <authorList>
            <person name="Marchant D.B."/>
            <person name="Chen G."/>
            <person name="Jenkins J."/>
            <person name="Shu S."/>
            <person name="Leebens-Mack J."/>
            <person name="Grimwood J."/>
            <person name="Schmutz J."/>
            <person name="Soltis P."/>
            <person name="Soltis D."/>
            <person name="Chen Z.-H."/>
        </authorList>
    </citation>
    <scope>NUCLEOTIDE SEQUENCE</scope>
    <source>
        <strain evidence="7">Whitten #5841</strain>
        <tissue evidence="7">Leaf</tissue>
    </source>
</reference>
<dbReference type="EMBL" id="CM035420">
    <property type="protein sequence ID" value="KAH7405112.1"/>
    <property type="molecule type" value="Genomic_DNA"/>
</dbReference>
<dbReference type="InterPro" id="IPR015421">
    <property type="entry name" value="PyrdxlP-dep_Trfase_major"/>
</dbReference>
<dbReference type="InterPro" id="IPR004839">
    <property type="entry name" value="Aminotransferase_I/II_large"/>
</dbReference>
<protein>
    <recommendedName>
        <fullName evidence="6">Aminotransferase class I/classII large domain-containing protein</fullName>
    </recommendedName>
</protein>
<dbReference type="CDD" id="cd00609">
    <property type="entry name" value="AAT_like"/>
    <property type="match status" value="1"/>
</dbReference>
<evidence type="ECO:0000256" key="3">
    <source>
        <dbReference type="ARBA" id="ARBA00022576"/>
    </source>
</evidence>
<sequence length="414" mass="45989">MDATCNRLPRASASFLARRVSSFRASSIALWSRLAQNGYAINLAHGFPDFPAPEHIKQAAISAILEDYNQYRHVQAACDEVAKHFSETQGVQIDPTNITLCCGQSEAFAASIMAVVDVGDEVLLLDPCYETYEACIALAGGCPVYVRMKPPYWTIDMNMLEASISSRSKAIVVNSPHNPTGKVFSMQELTDIAELCVKYDLLAITDEVYEHITYGNAKHISLASLPGMVDRTVITSSLSKTFSVTGWRLGWAIAPPEIAPAVSNIHVKISDSAPAPFQEAAVIALRSSNDYFVSLRKEYEERRDFVLHMLRAVGFEAYFKPEGSMFVFVELPVSSTKDDVEYATELIEKAGVAIVPGHGFFHNNKRESENFNRFCIDGMGKDTHEYTRRYVRIAFCKSKSTLFSAARAWQSYPL</sequence>
<dbReference type="GO" id="GO:0016212">
    <property type="term" value="F:kynurenine-oxoglutarate transaminase activity"/>
    <property type="evidence" value="ECO:0007669"/>
    <property type="project" value="TreeGrafter"/>
</dbReference>
<accession>A0A8T2T5X2</accession>
<dbReference type="FunFam" id="3.90.1150.10:FF:000096">
    <property type="entry name" value="ATP-binding cassette sub-family A member 3-like Protein"/>
    <property type="match status" value="1"/>
</dbReference>
<feature type="domain" description="Aminotransferase class I/classII large" evidence="6">
    <location>
        <begin position="41"/>
        <end position="376"/>
    </location>
</feature>
<dbReference type="InterPro" id="IPR015424">
    <property type="entry name" value="PyrdxlP-dep_Trfase"/>
</dbReference>
<dbReference type="Proteomes" id="UP000825935">
    <property type="component" value="Chromosome 15"/>
</dbReference>
<organism evidence="7 8">
    <name type="scientific">Ceratopteris richardii</name>
    <name type="common">Triangle waterfern</name>
    <dbReference type="NCBI Taxonomy" id="49495"/>
    <lineage>
        <taxon>Eukaryota</taxon>
        <taxon>Viridiplantae</taxon>
        <taxon>Streptophyta</taxon>
        <taxon>Embryophyta</taxon>
        <taxon>Tracheophyta</taxon>
        <taxon>Polypodiopsida</taxon>
        <taxon>Polypodiidae</taxon>
        <taxon>Polypodiales</taxon>
        <taxon>Pteridineae</taxon>
        <taxon>Pteridaceae</taxon>
        <taxon>Parkerioideae</taxon>
        <taxon>Ceratopteris</taxon>
    </lineage>
</organism>
<proteinExistence type="inferred from homology"/>
<evidence type="ECO:0000313" key="7">
    <source>
        <dbReference type="EMBL" id="KAH7405112.1"/>
    </source>
</evidence>
<dbReference type="PANTHER" id="PTHR43807">
    <property type="entry name" value="FI04487P"/>
    <property type="match status" value="1"/>
</dbReference>
<dbReference type="InterPro" id="IPR004838">
    <property type="entry name" value="NHTrfase_class1_PyrdxlP-BS"/>
</dbReference>
<dbReference type="InterPro" id="IPR051326">
    <property type="entry name" value="Kynurenine-oxoglutarate_AT"/>
</dbReference>
<keyword evidence="5" id="KW-0663">Pyridoxal phosphate</keyword>
<evidence type="ECO:0000313" key="8">
    <source>
        <dbReference type="Proteomes" id="UP000825935"/>
    </source>
</evidence>
<dbReference type="PANTHER" id="PTHR43807:SF12">
    <property type="entry name" value="AMINOTRANSFERASE, CLASSES I AND II FAMILY PROTEIN, EXPRESSED"/>
    <property type="match status" value="1"/>
</dbReference>
<keyword evidence="4" id="KW-0808">Transferase</keyword>